<dbReference type="AlphaFoldDB" id="K1YH63"/>
<dbReference type="PANTHER" id="PTHR21716">
    <property type="entry name" value="TRANSMEMBRANE PROTEIN"/>
    <property type="match status" value="1"/>
</dbReference>
<feature type="transmembrane region" description="Helical" evidence="7">
    <location>
        <begin position="218"/>
        <end position="243"/>
    </location>
</feature>
<evidence type="ECO:0000256" key="4">
    <source>
        <dbReference type="ARBA" id="ARBA00022989"/>
    </source>
</evidence>
<evidence type="ECO:0000256" key="5">
    <source>
        <dbReference type="ARBA" id="ARBA00023136"/>
    </source>
</evidence>
<dbReference type="EMBL" id="AMFJ01036181">
    <property type="protein sequence ID" value="EKD24654.1"/>
    <property type="molecule type" value="Genomic_DNA"/>
</dbReference>
<proteinExistence type="inferred from homology"/>
<dbReference type="GO" id="GO:0016020">
    <property type="term" value="C:membrane"/>
    <property type="evidence" value="ECO:0007669"/>
    <property type="project" value="UniProtKB-SubCell"/>
</dbReference>
<protein>
    <recommendedName>
        <fullName evidence="9">Permease</fullName>
    </recommendedName>
</protein>
<feature type="coiled-coil region" evidence="6">
    <location>
        <begin position="15"/>
        <end position="42"/>
    </location>
</feature>
<feature type="transmembrane region" description="Helical" evidence="7">
    <location>
        <begin position="81"/>
        <end position="99"/>
    </location>
</feature>
<keyword evidence="3 7" id="KW-0812">Transmembrane</keyword>
<dbReference type="GO" id="GO:0055085">
    <property type="term" value="P:transmembrane transport"/>
    <property type="evidence" value="ECO:0007669"/>
    <property type="project" value="TreeGrafter"/>
</dbReference>
<accession>K1YH63</accession>
<organism evidence="8">
    <name type="scientific">uncultured bacterium</name>
    <name type="common">gcode 4</name>
    <dbReference type="NCBI Taxonomy" id="1234023"/>
    <lineage>
        <taxon>Bacteria</taxon>
        <taxon>environmental samples</taxon>
    </lineage>
</organism>
<comment type="similarity">
    <text evidence="2">Belongs to the autoinducer-2 exporter (AI-2E) (TC 2.A.86) family.</text>
</comment>
<evidence type="ECO:0000256" key="2">
    <source>
        <dbReference type="ARBA" id="ARBA00009773"/>
    </source>
</evidence>
<keyword evidence="4 7" id="KW-1133">Transmembrane helix</keyword>
<reference evidence="8" key="1">
    <citation type="journal article" date="2012" name="Science">
        <title>Fermentation, hydrogen, and sulfur metabolism in multiple uncultivated bacterial phyla.</title>
        <authorList>
            <person name="Wrighton K.C."/>
            <person name="Thomas B.C."/>
            <person name="Sharon I."/>
            <person name="Miller C.S."/>
            <person name="Castelle C.J."/>
            <person name="VerBerkmoes N.C."/>
            <person name="Wilkins M.J."/>
            <person name="Hettich R.L."/>
            <person name="Lipton M.S."/>
            <person name="Williams K.H."/>
            <person name="Long P.E."/>
            <person name="Banfield J.F."/>
        </authorList>
    </citation>
    <scope>NUCLEOTIDE SEQUENCE [LARGE SCALE GENOMIC DNA]</scope>
</reference>
<name>K1YH63_9BACT</name>
<feature type="transmembrane region" description="Helical" evidence="7">
    <location>
        <begin position="382"/>
        <end position="415"/>
    </location>
</feature>
<evidence type="ECO:0000256" key="3">
    <source>
        <dbReference type="ARBA" id="ARBA00022692"/>
    </source>
</evidence>
<feature type="transmembrane region" description="Helical" evidence="7">
    <location>
        <begin position="57"/>
        <end position="75"/>
    </location>
</feature>
<evidence type="ECO:0000256" key="6">
    <source>
        <dbReference type="SAM" id="Coils"/>
    </source>
</evidence>
<feature type="transmembrane region" description="Helical" evidence="7">
    <location>
        <begin position="286"/>
        <end position="308"/>
    </location>
</feature>
<dbReference type="PANTHER" id="PTHR21716:SF62">
    <property type="entry name" value="TRANSPORT PROTEIN YDBI-RELATED"/>
    <property type="match status" value="1"/>
</dbReference>
<gene>
    <name evidence="8" type="ORF">ACD_80C00174G0004</name>
</gene>
<evidence type="ECO:0008006" key="9">
    <source>
        <dbReference type="Google" id="ProtNLM"/>
    </source>
</evidence>
<feature type="transmembrane region" description="Helical" evidence="7">
    <location>
        <begin position="111"/>
        <end position="136"/>
    </location>
</feature>
<comment type="subcellular location">
    <subcellularLocation>
        <location evidence="1">Membrane</location>
        <topology evidence="1">Multi-pass membrane protein</topology>
    </subcellularLocation>
</comment>
<dbReference type="InterPro" id="IPR002549">
    <property type="entry name" value="AI-2E-like"/>
</dbReference>
<sequence length="421" mass="47677">MALIHKIIKGGSDFLKSIKSDNKKELLELEKLEKKIDEQKRQERRPAAKPFVFTNRMFVKFWGFGAIVIFLGLFIYQSLSIIYLIFMAYIVSLAMEAIIDFLQQRLQYRWIAIAISYLCILILFLGAMIFIIPFLLSQFSDILTMMISYVSHFQQTLATKSLIGIIQDSHRLPWGLKTALLDSFSNPAVVSWVQTQLEQNISQVVNLGTSYARNIGTMAVSAVGTFFTFITQTSIVLTLSVLFSIQKDATMKFIAGLGGEDGKYKFIYMKLERIYKKLGIWLKSQFLLCLFIGLTMYASLWILSMFGIDLPQKWALAGIAAMTEFIPYIGPIIWWMAAAMVAFIHFGFSGALIVIGVVLLIQRLENNVLIPLLMTKTLGVNPVVIFISMIIWALILWVIGILLAVPIAVIITLILEKTFEE</sequence>
<feature type="transmembrane region" description="Helical" evidence="7">
    <location>
        <begin position="342"/>
        <end position="362"/>
    </location>
</feature>
<comment type="caution">
    <text evidence="8">The sequence shown here is derived from an EMBL/GenBank/DDBJ whole genome shotgun (WGS) entry which is preliminary data.</text>
</comment>
<evidence type="ECO:0000313" key="8">
    <source>
        <dbReference type="EMBL" id="EKD24654.1"/>
    </source>
</evidence>
<keyword evidence="5 7" id="KW-0472">Membrane</keyword>
<evidence type="ECO:0000256" key="1">
    <source>
        <dbReference type="ARBA" id="ARBA00004141"/>
    </source>
</evidence>
<evidence type="ECO:0000256" key="7">
    <source>
        <dbReference type="SAM" id="Phobius"/>
    </source>
</evidence>
<dbReference type="Pfam" id="PF01594">
    <property type="entry name" value="AI-2E_transport"/>
    <property type="match status" value="1"/>
</dbReference>
<keyword evidence="6" id="KW-0175">Coiled coil</keyword>